<dbReference type="PROSITE" id="PS51898">
    <property type="entry name" value="TYR_RECOMBINASE"/>
    <property type="match status" value="1"/>
</dbReference>
<dbReference type="GO" id="GO:0015074">
    <property type="term" value="P:DNA integration"/>
    <property type="evidence" value="ECO:0007669"/>
    <property type="project" value="UniProtKB-KW"/>
</dbReference>
<dbReference type="Gene3D" id="1.10.443.10">
    <property type="entry name" value="Intergrase catalytic core"/>
    <property type="match status" value="1"/>
</dbReference>
<dbReference type="SUPFAM" id="SSF56349">
    <property type="entry name" value="DNA breaking-rejoining enzymes"/>
    <property type="match status" value="1"/>
</dbReference>
<dbReference type="PANTHER" id="PTHR30349:SF64">
    <property type="entry name" value="PROPHAGE INTEGRASE INTD-RELATED"/>
    <property type="match status" value="1"/>
</dbReference>
<sequence length="286" mass="31523">MKIIDLIQHYDAVKSAHGSIGPSLSPKIVQLMAMFGQLPASSRGVDLVAHCRKAMPHAKPNTIARVLSQLRAVFKAAERDDLILKAPHIPLPTYNDVRAQQISVSEAKLVMKHLAWTAPHDYPLAMVLLHTGCRLSEALRLTPESIRDGAIHFDKPALGRTKSTSRVVDFTPDLAQLVKSRNPHTVRWDFMQPAAMLQQNATREEATKRAKVVASRLGRHIDSACEALGLPTIRLHDLRHTFAAMVAEAGGDLADTSALLGHSDPRSTMRYRGLVRSRTRKILSLA</sequence>
<dbReference type="GO" id="GO:0044826">
    <property type="term" value="P:viral genome integration into host DNA"/>
    <property type="evidence" value="ECO:0007669"/>
    <property type="project" value="UniProtKB-KW"/>
</dbReference>
<comment type="similarity">
    <text evidence="1">Belongs to the 'phage' integrase family.</text>
</comment>
<dbReference type="EMBL" id="LR796683">
    <property type="protein sequence ID" value="CAB4159018.1"/>
    <property type="molecule type" value="Genomic_DNA"/>
</dbReference>
<dbReference type="GO" id="GO:0016740">
    <property type="term" value="F:transferase activity"/>
    <property type="evidence" value="ECO:0007669"/>
    <property type="project" value="UniProtKB-KW"/>
</dbReference>
<accession>A0A6J5NPU0</accession>
<dbReference type="InterPro" id="IPR011010">
    <property type="entry name" value="DNA_brk_join_enz"/>
</dbReference>
<evidence type="ECO:0000256" key="1">
    <source>
        <dbReference type="ARBA" id="ARBA00008857"/>
    </source>
</evidence>
<proteinExistence type="inferred from homology"/>
<keyword evidence="3" id="KW-0808">Transferase</keyword>
<feature type="domain" description="Tyr recombinase" evidence="8">
    <location>
        <begin position="97"/>
        <end position="284"/>
    </location>
</feature>
<keyword evidence="4" id="KW-0378">Hydrolase</keyword>
<dbReference type="GO" id="GO:0003677">
    <property type="term" value="F:DNA binding"/>
    <property type="evidence" value="ECO:0007669"/>
    <property type="project" value="InterPro"/>
</dbReference>
<dbReference type="Pfam" id="PF00589">
    <property type="entry name" value="Phage_integrase"/>
    <property type="match status" value="1"/>
</dbReference>
<keyword evidence="7" id="KW-1179">Viral genome integration</keyword>
<protein>
    <recommendedName>
        <fullName evidence="2">Integrase</fullName>
    </recommendedName>
</protein>
<dbReference type="GO" id="GO:0075713">
    <property type="term" value="P:establishment of integrated proviral latency"/>
    <property type="evidence" value="ECO:0007669"/>
    <property type="project" value="UniProtKB-KW"/>
</dbReference>
<evidence type="ECO:0000256" key="3">
    <source>
        <dbReference type="ARBA" id="ARBA00022679"/>
    </source>
</evidence>
<evidence type="ECO:0000256" key="6">
    <source>
        <dbReference type="ARBA" id="ARBA00023172"/>
    </source>
</evidence>
<evidence type="ECO:0000313" key="9">
    <source>
        <dbReference type="EMBL" id="CAB4159018.1"/>
    </source>
</evidence>
<name>A0A6J5NPU0_9CAUD</name>
<dbReference type="InterPro" id="IPR002104">
    <property type="entry name" value="Integrase_catalytic"/>
</dbReference>
<dbReference type="PANTHER" id="PTHR30349">
    <property type="entry name" value="PHAGE INTEGRASE-RELATED"/>
    <property type="match status" value="1"/>
</dbReference>
<dbReference type="GO" id="GO:0016787">
    <property type="term" value="F:hydrolase activity"/>
    <property type="evidence" value="ECO:0007669"/>
    <property type="project" value="UniProtKB-KW"/>
</dbReference>
<dbReference type="InterPro" id="IPR013762">
    <property type="entry name" value="Integrase-like_cat_sf"/>
</dbReference>
<evidence type="ECO:0000256" key="5">
    <source>
        <dbReference type="ARBA" id="ARBA00022908"/>
    </source>
</evidence>
<reference evidence="9" key="1">
    <citation type="submission" date="2020-04" db="EMBL/GenBank/DDBJ databases">
        <authorList>
            <person name="Chiriac C."/>
            <person name="Salcher M."/>
            <person name="Ghai R."/>
            <person name="Kavagutti S V."/>
        </authorList>
    </citation>
    <scope>NUCLEOTIDE SEQUENCE</scope>
</reference>
<dbReference type="GO" id="GO:0006310">
    <property type="term" value="P:DNA recombination"/>
    <property type="evidence" value="ECO:0007669"/>
    <property type="project" value="UniProtKB-KW"/>
</dbReference>
<evidence type="ECO:0000256" key="7">
    <source>
        <dbReference type="ARBA" id="ARBA00023195"/>
    </source>
</evidence>
<keyword evidence="7" id="KW-1160">Virus entry into host cell</keyword>
<dbReference type="InterPro" id="IPR050090">
    <property type="entry name" value="Tyrosine_recombinase_XerCD"/>
</dbReference>
<evidence type="ECO:0000256" key="4">
    <source>
        <dbReference type="ARBA" id="ARBA00022801"/>
    </source>
</evidence>
<evidence type="ECO:0000259" key="8">
    <source>
        <dbReference type="PROSITE" id="PS51898"/>
    </source>
</evidence>
<evidence type="ECO:0000256" key="2">
    <source>
        <dbReference type="ARBA" id="ARBA00016082"/>
    </source>
</evidence>
<keyword evidence="6" id="KW-0233">DNA recombination</keyword>
<gene>
    <name evidence="9" type="ORF">UFOVP708_43</name>
</gene>
<dbReference type="CDD" id="cd00796">
    <property type="entry name" value="INT_Rci_Hp1_C"/>
    <property type="match status" value="1"/>
</dbReference>
<organism evidence="9">
    <name type="scientific">uncultured Caudovirales phage</name>
    <dbReference type="NCBI Taxonomy" id="2100421"/>
    <lineage>
        <taxon>Viruses</taxon>
        <taxon>Duplodnaviria</taxon>
        <taxon>Heunggongvirae</taxon>
        <taxon>Uroviricota</taxon>
        <taxon>Caudoviricetes</taxon>
        <taxon>Peduoviridae</taxon>
        <taxon>Maltschvirus</taxon>
        <taxon>Maltschvirus maltsch</taxon>
    </lineage>
</organism>
<keyword evidence="5" id="KW-0229">DNA integration</keyword>